<dbReference type="EMBL" id="BNCQ01000006">
    <property type="protein sequence ID" value="GIL99089.1"/>
    <property type="molecule type" value="Genomic_DNA"/>
</dbReference>
<dbReference type="EMBL" id="BNCP01000004">
    <property type="protein sequence ID" value="GIL72605.1"/>
    <property type="molecule type" value="Genomic_DNA"/>
</dbReference>
<dbReference type="SUPFAM" id="SSF55729">
    <property type="entry name" value="Acyl-CoA N-acyltransferases (Nat)"/>
    <property type="match status" value="1"/>
</dbReference>
<organism evidence="2 4">
    <name type="scientific">Volvox reticuliferus</name>
    <dbReference type="NCBI Taxonomy" id="1737510"/>
    <lineage>
        <taxon>Eukaryota</taxon>
        <taxon>Viridiplantae</taxon>
        <taxon>Chlorophyta</taxon>
        <taxon>core chlorophytes</taxon>
        <taxon>Chlorophyceae</taxon>
        <taxon>CS clade</taxon>
        <taxon>Chlamydomonadales</taxon>
        <taxon>Volvocaceae</taxon>
        <taxon>Volvox</taxon>
    </lineage>
</organism>
<evidence type="ECO:0000313" key="3">
    <source>
        <dbReference type="EMBL" id="GIL99089.1"/>
    </source>
</evidence>
<keyword evidence="4" id="KW-1185">Reference proteome</keyword>
<dbReference type="Proteomes" id="UP000747110">
    <property type="component" value="Unassembled WGS sequence"/>
</dbReference>
<dbReference type="OrthoDB" id="10476140at2759"/>
<dbReference type="InterPro" id="IPR000182">
    <property type="entry name" value="GNAT_dom"/>
</dbReference>
<dbReference type="InterPro" id="IPR016181">
    <property type="entry name" value="Acyl_CoA_acyltransferase"/>
</dbReference>
<feature type="domain" description="N-acetyltransferase" evidence="1">
    <location>
        <begin position="26"/>
        <end position="177"/>
    </location>
</feature>
<evidence type="ECO:0000259" key="1">
    <source>
        <dbReference type="PROSITE" id="PS51186"/>
    </source>
</evidence>
<proteinExistence type="predicted"/>
<evidence type="ECO:0000313" key="2">
    <source>
        <dbReference type="EMBL" id="GIL72605.1"/>
    </source>
</evidence>
<gene>
    <name evidence="2" type="ORF">Vretifemale_2943</name>
    <name evidence="3" type="ORF">Vretimale_4335</name>
</gene>
<dbReference type="AlphaFoldDB" id="A0A8J4C6E0"/>
<dbReference type="GO" id="GO:0016747">
    <property type="term" value="F:acyltransferase activity, transferring groups other than amino-acyl groups"/>
    <property type="evidence" value="ECO:0007669"/>
    <property type="project" value="InterPro"/>
</dbReference>
<dbReference type="Gene3D" id="3.40.630.30">
    <property type="match status" value="1"/>
</dbReference>
<evidence type="ECO:0000313" key="4">
    <source>
        <dbReference type="Proteomes" id="UP000747110"/>
    </source>
</evidence>
<name>A0A8J4C6E0_9CHLO</name>
<dbReference type="CDD" id="cd04301">
    <property type="entry name" value="NAT_SF"/>
    <property type="match status" value="1"/>
</dbReference>
<protein>
    <recommendedName>
        <fullName evidence="1">N-acetyltransferase domain-containing protein</fullName>
    </recommendedName>
</protein>
<dbReference type="PROSITE" id="PS51186">
    <property type="entry name" value="GNAT"/>
    <property type="match status" value="1"/>
</dbReference>
<accession>A0A8J4C6E0</accession>
<dbReference type="Pfam" id="PF13508">
    <property type="entry name" value="Acetyltransf_7"/>
    <property type="match status" value="1"/>
</dbReference>
<sequence>MYSFERNFKLKDGTPAAVHILAEVPQYVHDVAHICFNEWPDAYIKDFDIFSVDQCAEDLRKNYMQTDKVPIVLVAHTSAGRFLGTTTLQLRDMPKVRPDLENWLASLVVSPEFRGQQVGNHLIAAVRALAYSLAIQKLYLWTEKSATATWYERHGWRHAGMQDYLGTDVFLMTLEVTSP</sequence>
<comment type="caution">
    <text evidence="2">The sequence shown here is derived from an EMBL/GenBank/DDBJ whole genome shotgun (WGS) entry which is preliminary data.</text>
</comment>
<reference evidence="2" key="1">
    <citation type="journal article" date="2021" name="Proc. Natl. Acad. Sci. U.S.A.">
        <title>Three genomes in the algal genus Volvox reveal the fate of a haploid sex-determining region after a transition to homothallism.</title>
        <authorList>
            <person name="Yamamoto K."/>
            <person name="Hamaji T."/>
            <person name="Kawai-Toyooka H."/>
            <person name="Matsuzaki R."/>
            <person name="Takahashi F."/>
            <person name="Nishimura Y."/>
            <person name="Kawachi M."/>
            <person name="Noguchi H."/>
            <person name="Minakuchi Y."/>
            <person name="Umen J.G."/>
            <person name="Toyoda A."/>
            <person name="Nozaki H."/>
        </authorList>
    </citation>
    <scope>NUCLEOTIDE SEQUENCE</scope>
    <source>
        <strain evidence="3">NIES-3785</strain>
        <strain evidence="2">NIES-3786</strain>
    </source>
</reference>
<dbReference type="Proteomes" id="UP000722791">
    <property type="component" value="Unassembled WGS sequence"/>
</dbReference>